<dbReference type="Gene3D" id="1.10.510.10">
    <property type="entry name" value="Transferase(Phosphotransferase) domain 1"/>
    <property type="match status" value="1"/>
</dbReference>
<reference evidence="3" key="1">
    <citation type="submission" date="2022-11" db="UniProtKB">
        <authorList>
            <consortium name="WormBaseParasite"/>
        </authorList>
    </citation>
    <scope>IDENTIFICATION</scope>
</reference>
<accession>A0A915LU61</accession>
<evidence type="ECO:0000259" key="1">
    <source>
        <dbReference type="PROSITE" id="PS50011"/>
    </source>
</evidence>
<feature type="domain" description="Protein kinase" evidence="1">
    <location>
        <begin position="1"/>
        <end position="160"/>
    </location>
</feature>
<dbReference type="InterPro" id="IPR000719">
    <property type="entry name" value="Prot_kinase_dom"/>
</dbReference>
<evidence type="ECO:0000313" key="2">
    <source>
        <dbReference type="Proteomes" id="UP000887561"/>
    </source>
</evidence>
<protein>
    <submittedName>
        <fullName evidence="3">Protein kinase domain-containing protein</fullName>
    </submittedName>
</protein>
<name>A0A915LU61_MELJA</name>
<dbReference type="SUPFAM" id="SSF56112">
    <property type="entry name" value="Protein kinase-like (PK-like)"/>
    <property type="match status" value="1"/>
</dbReference>
<evidence type="ECO:0000313" key="3">
    <source>
        <dbReference type="WBParaSite" id="scaffold1677_cov288.g3459"/>
    </source>
</evidence>
<dbReference type="AlphaFoldDB" id="A0A915LU61"/>
<dbReference type="GO" id="GO:0004672">
    <property type="term" value="F:protein kinase activity"/>
    <property type="evidence" value="ECO:0007669"/>
    <property type="project" value="InterPro"/>
</dbReference>
<dbReference type="Proteomes" id="UP000887561">
    <property type="component" value="Unplaced"/>
</dbReference>
<sequence length="160" mass="18371">MDVKGTNFVTIKGQDSSMEMNLCKIIDFNSTIITEEEAIEIDKRRIIISMAYLALDIKNNRDHTTIVLTRKVDIYAFGVTIYKFLLSPHNELVEVYPESLDYYGRLGQLSKANGVKVYRGRYQGIWRIARQSPSQEYACLQENPDDRPTIEEVISILVGM</sequence>
<organism evidence="2 3">
    <name type="scientific">Meloidogyne javanica</name>
    <name type="common">Root-knot nematode worm</name>
    <dbReference type="NCBI Taxonomy" id="6303"/>
    <lineage>
        <taxon>Eukaryota</taxon>
        <taxon>Metazoa</taxon>
        <taxon>Ecdysozoa</taxon>
        <taxon>Nematoda</taxon>
        <taxon>Chromadorea</taxon>
        <taxon>Rhabditida</taxon>
        <taxon>Tylenchina</taxon>
        <taxon>Tylenchomorpha</taxon>
        <taxon>Tylenchoidea</taxon>
        <taxon>Meloidogynidae</taxon>
        <taxon>Meloidogyninae</taxon>
        <taxon>Meloidogyne</taxon>
        <taxon>Meloidogyne incognita group</taxon>
    </lineage>
</organism>
<dbReference type="InterPro" id="IPR011009">
    <property type="entry name" value="Kinase-like_dom_sf"/>
</dbReference>
<keyword evidence="2" id="KW-1185">Reference proteome</keyword>
<dbReference type="PROSITE" id="PS50011">
    <property type="entry name" value="PROTEIN_KINASE_DOM"/>
    <property type="match status" value="1"/>
</dbReference>
<dbReference type="WBParaSite" id="scaffold1677_cov288.g3459">
    <property type="protein sequence ID" value="scaffold1677_cov288.g3459"/>
    <property type="gene ID" value="scaffold1677_cov288.g3459"/>
</dbReference>
<dbReference type="GO" id="GO:0005524">
    <property type="term" value="F:ATP binding"/>
    <property type="evidence" value="ECO:0007669"/>
    <property type="project" value="InterPro"/>
</dbReference>
<proteinExistence type="predicted"/>